<evidence type="ECO:0000313" key="1">
    <source>
        <dbReference type="EMBL" id="KAH6923367.1"/>
    </source>
</evidence>
<organism evidence="1 2">
    <name type="scientific">Hyalomma asiaticum</name>
    <name type="common">Tick</name>
    <dbReference type="NCBI Taxonomy" id="266040"/>
    <lineage>
        <taxon>Eukaryota</taxon>
        <taxon>Metazoa</taxon>
        <taxon>Ecdysozoa</taxon>
        <taxon>Arthropoda</taxon>
        <taxon>Chelicerata</taxon>
        <taxon>Arachnida</taxon>
        <taxon>Acari</taxon>
        <taxon>Parasitiformes</taxon>
        <taxon>Ixodida</taxon>
        <taxon>Ixodoidea</taxon>
        <taxon>Ixodidae</taxon>
        <taxon>Hyalomminae</taxon>
        <taxon>Hyalomma</taxon>
    </lineage>
</organism>
<sequence length="84" mass="9331">MAWRSDARPSRSPLAGVVEEPGPMRDRTAETAAATLPKRLFGEGVTGGPRNHDFFLARRGRKRRLNGGTSSTEQRRRTPSAQER</sequence>
<dbReference type="EMBL" id="CM023488">
    <property type="protein sequence ID" value="KAH6923367.1"/>
    <property type="molecule type" value="Genomic_DNA"/>
</dbReference>
<protein>
    <submittedName>
        <fullName evidence="1">Uncharacterized protein</fullName>
    </submittedName>
</protein>
<keyword evidence="2" id="KW-1185">Reference proteome</keyword>
<gene>
    <name evidence="1" type="ORF">HPB50_000494</name>
</gene>
<proteinExistence type="predicted"/>
<reference evidence="1" key="1">
    <citation type="submission" date="2020-05" db="EMBL/GenBank/DDBJ databases">
        <title>Large-scale comparative analyses of tick genomes elucidate their genetic diversity and vector capacities.</title>
        <authorList>
            <person name="Jia N."/>
            <person name="Wang J."/>
            <person name="Shi W."/>
            <person name="Du L."/>
            <person name="Sun Y."/>
            <person name="Zhan W."/>
            <person name="Jiang J."/>
            <person name="Wang Q."/>
            <person name="Zhang B."/>
            <person name="Ji P."/>
            <person name="Sakyi L.B."/>
            <person name="Cui X."/>
            <person name="Yuan T."/>
            <person name="Jiang B."/>
            <person name="Yang W."/>
            <person name="Lam T.T.-Y."/>
            <person name="Chang Q."/>
            <person name="Ding S."/>
            <person name="Wang X."/>
            <person name="Zhu J."/>
            <person name="Ruan X."/>
            <person name="Zhao L."/>
            <person name="Wei J."/>
            <person name="Que T."/>
            <person name="Du C."/>
            <person name="Cheng J."/>
            <person name="Dai P."/>
            <person name="Han X."/>
            <person name="Huang E."/>
            <person name="Gao Y."/>
            <person name="Liu J."/>
            <person name="Shao H."/>
            <person name="Ye R."/>
            <person name="Li L."/>
            <person name="Wei W."/>
            <person name="Wang X."/>
            <person name="Wang C."/>
            <person name="Yang T."/>
            <person name="Huo Q."/>
            <person name="Li W."/>
            <person name="Guo W."/>
            <person name="Chen H."/>
            <person name="Zhou L."/>
            <person name="Ni X."/>
            <person name="Tian J."/>
            <person name="Zhou Y."/>
            <person name="Sheng Y."/>
            <person name="Liu T."/>
            <person name="Pan Y."/>
            <person name="Xia L."/>
            <person name="Li J."/>
            <person name="Zhao F."/>
            <person name="Cao W."/>
        </authorList>
    </citation>
    <scope>NUCLEOTIDE SEQUENCE</scope>
    <source>
        <strain evidence="1">Hyas-2018</strain>
    </source>
</reference>
<name>A0ACB7RNH8_HYAAI</name>
<comment type="caution">
    <text evidence="1">The sequence shown here is derived from an EMBL/GenBank/DDBJ whole genome shotgun (WGS) entry which is preliminary data.</text>
</comment>
<accession>A0ACB7RNH8</accession>
<evidence type="ECO:0000313" key="2">
    <source>
        <dbReference type="Proteomes" id="UP000821845"/>
    </source>
</evidence>
<dbReference type="Proteomes" id="UP000821845">
    <property type="component" value="Chromosome 8"/>
</dbReference>